<evidence type="ECO:0000256" key="1">
    <source>
        <dbReference type="ARBA" id="ARBA00004656"/>
    </source>
</evidence>
<dbReference type="Proteomes" id="UP001153555">
    <property type="component" value="Unassembled WGS sequence"/>
</dbReference>
<accession>A0A9N7P0T3</accession>
<dbReference type="InterPro" id="IPR019320">
    <property type="entry name" value="BORCS8"/>
</dbReference>
<dbReference type="AlphaFoldDB" id="A0A9N7P0T3"/>
<dbReference type="PANTHER" id="PTHR21146">
    <property type="entry name" value="MEF2B PROTEIN"/>
    <property type="match status" value="1"/>
</dbReference>
<organism evidence="6 7">
    <name type="scientific">Striga hermonthica</name>
    <name type="common">Purple witchweed</name>
    <name type="synonym">Buchnera hermonthica</name>
    <dbReference type="NCBI Taxonomy" id="68872"/>
    <lineage>
        <taxon>Eukaryota</taxon>
        <taxon>Viridiplantae</taxon>
        <taxon>Streptophyta</taxon>
        <taxon>Embryophyta</taxon>
        <taxon>Tracheophyta</taxon>
        <taxon>Spermatophyta</taxon>
        <taxon>Magnoliopsida</taxon>
        <taxon>eudicotyledons</taxon>
        <taxon>Gunneridae</taxon>
        <taxon>Pentapetalae</taxon>
        <taxon>asterids</taxon>
        <taxon>lamiids</taxon>
        <taxon>Lamiales</taxon>
        <taxon>Orobanchaceae</taxon>
        <taxon>Buchnereae</taxon>
        <taxon>Striga</taxon>
    </lineage>
</organism>
<keyword evidence="3" id="KW-0472">Membrane</keyword>
<comment type="subcellular location">
    <subcellularLocation>
        <location evidence="1">Lysosome membrane</location>
    </subcellularLocation>
</comment>
<evidence type="ECO:0000313" key="7">
    <source>
        <dbReference type="Proteomes" id="UP001153555"/>
    </source>
</evidence>
<dbReference type="GO" id="GO:0005765">
    <property type="term" value="C:lysosomal membrane"/>
    <property type="evidence" value="ECO:0007669"/>
    <property type="project" value="UniProtKB-SubCell"/>
</dbReference>
<comment type="caution">
    <text evidence="6">The sequence shown here is derived from an EMBL/GenBank/DDBJ whole genome shotgun (WGS) entry which is preliminary data.</text>
</comment>
<dbReference type="EMBL" id="CACSLK010034050">
    <property type="protein sequence ID" value="CAA0841087.1"/>
    <property type="molecule type" value="Genomic_DNA"/>
</dbReference>
<feature type="region of interest" description="Disordered" evidence="5">
    <location>
        <begin position="82"/>
        <end position="122"/>
    </location>
</feature>
<evidence type="ECO:0000256" key="4">
    <source>
        <dbReference type="ARBA" id="ARBA00023228"/>
    </source>
</evidence>
<sequence>MFNDEEPLSFKKMHDFSTADGFLEITEDLADMIRGSWSPATWGQNSLFMQTDGEKRGSGYLSSIFRPTKQMIHSLESSQAEISVDLDPSTSILRGKEMEAEDLPSSSELQEESVPDEGSAHQRLLSLYEENYDEFKADREAKLEEWLGGMG</sequence>
<evidence type="ECO:0000313" key="6">
    <source>
        <dbReference type="EMBL" id="CAA0841087.1"/>
    </source>
</evidence>
<dbReference type="OrthoDB" id="19830at2759"/>
<gene>
    <name evidence="6" type="ORF">SHERM_07121</name>
</gene>
<evidence type="ECO:0000256" key="3">
    <source>
        <dbReference type="ARBA" id="ARBA00023136"/>
    </source>
</evidence>
<name>A0A9N7P0T3_STRHE</name>
<keyword evidence="4" id="KW-0458">Lysosome</keyword>
<reference evidence="6" key="1">
    <citation type="submission" date="2019-12" db="EMBL/GenBank/DDBJ databases">
        <authorList>
            <person name="Scholes J."/>
        </authorList>
    </citation>
    <scope>NUCLEOTIDE SEQUENCE</scope>
</reference>
<evidence type="ECO:0000256" key="2">
    <source>
        <dbReference type="ARBA" id="ARBA00010463"/>
    </source>
</evidence>
<comment type="similarity">
    <text evidence="2">Belongs to the BORCS8 family.</text>
</comment>
<evidence type="ECO:0000256" key="5">
    <source>
        <dbReference type="SAM" id="MobiDB-lite"/>
    </source>
</evidence>
<protein>
    <submittedName>
        <fullName evidence="6">Uncharacterized protein</fullName>
    </submittedName>
</protein>
<keyword evidence="7" id="KW-1185">Reference proteome</keyword>
<proteinExistence type="inferred from homology"/>
<dbReference type="PANTHER" id="PTHR21146:SF0">
    <property type="entry name" value="BLOC-1-RELATED COMPLEX SUBUNIT 8"/>
    <property type="match status" value="1"/>
</dbReference>